<dbReference type="InterPro" id="IPR000672">
    <property type="entry name" value="THF_DH/CycHdrlase"/>
</dbReference>
<evidence type="ECO:0000256" key="10">
    <source>
        <dbReference type="ARBA" id="ARBA00053076"/>
    </source>
</evidence>
<dbReference type="Pfam" id="PF00763">
    <property type="entry name" value="THF_DHG_CYH"/>
    <property type="match status" value="1"/>
</dbReference>
<protein>
    <recommendedName>
        <fullName evidence="13">Methylenetetrahydrofolate dehydrogenase [NAD(+)]</fullName>
        <ecNumber evidence="12">1.5.1.15</ecNumber>
    </recommendedName>
</protein>
<comment type="function">
    <text evidence="10">Catalyzes oxidation of cytoplasmic one-carbon units for purine biosynthesis.</text>
</comment>
<dbReference type="SUPFAM" id="SSF51735">
    <property type="entry name" value="NAD(P)-binding Rossmann-fold domains"/>
    <property type="match status" value="1"/>
</dbReference>
<dbReference type="GeneID" id="14541240"/>
<dbReference type="Pfam" id="PF02882">
    <property type="entry name" value="THF_DHG_CYH_C"/>
    <property type="match status" value="1"/>
</dbReference>
<accession>H8X7A9</accession>
<dbReference type="eggNOG" id="KOG0089">
    <property type="taxonomic scope" value="Eukaryota"/>
</dbReference>
<dbReference type="InterPro" id="IPR020631">
    <property type="entry name" value="THF_DH/CycHdrlase_NAD-bd_dom"/>
</dbReference>
<dbReference type="GO" id="GO:0004487">
    <property type="term" value="F:methylenetetrahydrofolate dehydrogenase (NAD+) activity"/>
    <property type="evidence" value="ECO:0007669"/>
    <property type="project" value="UniProtKB-EC"/>
</dbReference>
<keyword evidence="6" id="KW-0658">Purine biosynthesis</keyword>
<evidence type="ECO:0000256" key="8">
    <source>
        <dbReference type="ARBA" id="ARBA00023027"/>
    </source>
</evidence>
<dbReference type="GO" id="GO:0005634">
    <property type="term" value="C:nucleus"/>
    <property type="evidence" value="ECO:0007669"/>
    <property type="project" value="UniProtKB-SubCell"/>
</dbReference>
<comment type="similarity">
    <text evidence="11">Belongs to the tetrahydrofolate dehydrogenase/cyclohydrolase family.</text>
</comment>
<dbReference type="PRINTS" id="PR00085">
    <property type="entry name" value="THFDHDRGNASE"/>
</dbReference>
<organism evidence="16 17">
    <name type="scientific">Candida orthopsilosis (strain 90-125)</name>
    <name type="common">Yeast</name>
    <dbReference type="NCBI Taxonomy" id="1136231"/>
    <lineage>
        <taxon>Eukaryota</taxon>
        <taxon>Fungi</taxon>
        <taxon>Dikarya</taxon>
        <taxon>Ascomycota</taxon>
        <taxon>Saccharomycotina</taxon>
        <taxon>Pichiomycetes</taxon>
        <taxon>Debaryomycetaceae</taxon>
        <taxon>Candida/Lodderomyces clade</taxon>
        <taxon>Candida</taxon>
    </lineage>
</organism>
<keyword evidence="9" id="KW-0539">Nucleus</keyword>
<evidence type="ECO:0000259" key="15">
    <source>
        <dbReference type="Pfam" id="PF02882"/>
    </source>
</evidence>
<evidence type="ECO:0000256" key="6">
    <source>
        <dbReference type="ARBA" id="ARBA00022755"/>
    </source>
</evidence>
<evidence type="ECO:0000256" key="12">
    <source>
        <dbReference type="ARBA" id="ARBA00066980"/>
    </source>
</evidence>
<dbReference type="GO" id="GO:0005829">
    <property type="term" value="C:cytosol"/>
    <property type="evidence" value="ECO:0007669"/>
    <property type="project" value="TreeGrafter"/>
</dbReference>
<evidence type="ECO:0000256" key="2">
    <source>
        <dbReference type="ARBA" id="ARBA00004496"/>
    </source>
</evidence>
<keyword evidence="17" id="KW-1185">Reference proteome</keyword>
<dbReference type="GO" id="GO:0009113">
    <property type="term" value="P:purine nucleobase biosynthetic process"/>
    <property type="evidence" value="ECO:0007669"/>
    <property type="project" value="TreeGrafter"/>
</dbReference>
<comment type="subcellular location">
    <subcellularLocation>
        <location evidence="2">Cytoplasm</location>
    </subcellularLocation>
    <subcellularLocation>
        <location evidence="1">Nucleus</location>
    </subcellularLocation>
</comment>
<evidence type="ECO:0000256" key="9">
    <source>
        <dbReference type="ARBA" id="ARBA00023242"/>
    </source>
</evidence>
<proteinExistence type="inferred from homology"/>
<name>H8X7A9_CANO9</name>
<reference evidence="16 17" key="1">
    <citation type="journal article" date="2012" name="PLoS ONE">
        <title>Sequence and analysis of the genome of the pathogenic yeast Candida orthopsilosis.</title>
        <authorList>
            <person name="Riccombeni A."/>
            <person name="Vidanes G."/>
            <person name="Proux-Wera E."/>
            <person name="Wolfe K.H."/>
            <person name="Butler G."/>
        </authorList>
    </citation>
    <scope>NUCLEOTIDE SEQUENCE [LARGE SCALE GENOMIC DNA]</scope>
    <source>
        <strain evidence="16 17">Co 90-125</strain>
    </source>
</reference>
<dbReference type="Gene3D" id="3.40.50.10860">
    <property type="entry name" value="Leucine Dehydrogenase, chain A, domain 1"/>
    <property type="match status" value="1"/>
</dbReference>
<evidence type="ECO:0000313" key="16">
    <source>
        <dbReference type="EMBL" id="CCG24038.1"/>
    </source>
</evidence>
<keyword evidence="8" id="KW-0520">NAD</keyword>
<dbReference type="PANTHER" id="PTHR48099">
    <property type="entry name" value="C-1-TETRAHYDROFOLATE SYNTHASE, CYTOPLASMIC-RELATED"/>
    <property type="match status" value="1"/>
</dbReference>
<dbReference type="Gene3D" id="3.40.50.720">
    <property type="entry name" value="NAD(P)-binding Rossmann-like Domain"/>
    <property type="match status" value="1"/>
</dbReference>
<feature type="domain" description="Tetrahydrofolate dehydrogenase/cyclohydrolase catalytic" evidence="14">
    <location>
        <begin position="11"/>
        <end position="116"/>
    </location>
</feature>
<sequence>MSRPAGRTILASTIAKPYQEEVISAVQKLNFKPTLVGLLANEDPAAKMYANWTSKTCESLGFNYKLIEVNKNELETSLIKANRDDNVNGIMVYFPVFGDKQDQYLQQLISPEKDVEGLNFLYYHNLYHNVRFLDPPKNQQKSILPCTPLAMVKILEYLGVYNKILPYGNRLYGKKILVVNRSEIVGRPLAALLANDGATVYSVDINNIQQFTRGDDLSEHRHLVVDLEGDEYTVEKLAPQCDVIITGVPSDNYKFPIDLVRHGTVVINFSSSKNFDDEIKQKAGLYVPSIGKVTIAILLRNLIRLIDNKKIRAKEEEEEEELKDKH</sequence>
<evidence type="ECO:0000256" key="11">
    <source>
        <dbReference type="ARBA" id="ARBA00061364"/>
    </source>
</evidence>
<keyword evidence="4" id="KW-0963">Cytoplasm</keyword>
<dbReference type="GO" id="GO:0006730">
    <property type="term" value="P:one-carbon metabolic process"/>
    <property type="evidence" value="ECO:0007669"/>
    <property type="project" value="UniProtKB-KW"/>
</dbReference>
<dbReference type="SUPFAM" id="SSF53223">
    <property type="entry name" value="Aminoacid dehydrogenase-like, N-terminal domain"/>
    <property type="match status" value="1"/>
</dbReference>
<dbReference type="InterPro" id="IPR046346">
    <property type="entry name" value="Aminoacid_DH-like_N_sf"/>
</dbReference>
<dbReference type="KEGG" id="cot:CORT_0E04520"/>
<dbReference type="InterPro" id="IPR035812">
    <property type="entry name" value="m-THF_DH_NAD-bd"/>
</dbReference>
<keyword evidence="7" id="KW-0560">Oxidoreductase</keyword>
<dbReference type="OrthoDB" id="41403at2759"/>
<dbReference type="PANTHER" id="PTHR48099:SF3">
    <property type="entry name" value="METHYLENETETRAHYDROFOLATE DEHYDROGENASE [NAD(+)]"/>
    <property type="match status" value="1"/>
</dbReference>
<comment type="subunit">
    <text evidence="3">Homodimer.</text>
</comment>
<evidence type="ECO:0000256" key="4">
    <source>
        <dbReference type="ARBA" id="ARBA00022490"/>
    </source>
</evidence>
<dbReference type="EMBL" id="HE681723">
    <property type="protein sequence ID" value="CCG24038.1"/>
    <property type="molecule type" value="Genomic_DNA"/>
</dbReference>
<dbReference type="Proteomes" id="UP000005018">
    <property type="component" value="Chromosome 5"/>
</dbReference>
<feature type="domain" description="Tetrahydrofolate dehydrogenase/cyclohydrolase NAD(P)-binding" evidence="15">
    <location>
        <begin position="145"/>
        <end position="307"/>
    </location>
</feature>
<dbReference type="EC" id="1.5.1.15" evidence="12"/>
<dbReference type="AlphaFoldDB" id="H8X7A9"/>
<dbReference type="FunFam" id="3.40.50.10860:FF:000012">
    <property type="entry name" value="Methylenetetrahydrofolate dehydrogenase [NAD(+)]"/>
    <property type="match status" value="1"/>
</dbReference>
<dbReference type="GO" id="GO:0004488">
    <property type="term" value="F:methylenetetrahydrofolate dehydrogenase (NADP+) activity"/>
    <property type="evidence" value="ECO:0007669"/>
    <property type="project" value="InterPro"/>
</dbReference>
<dbReference type="InterPro" id="IPR036291">
    <property type="entry name" value="NAD(P)-bd_dom_sf"/>
</dbReference>
<gene>
    <name evidence="16" type="ORF">CORT_0E04520</name>
</gene>
<dbReference type="InterPro" id="IPR020630">
    <property type="entry name" value="THF_DH/CycHdrlase_cat_dom"/>
</dbReference>
<keyword evidence="5" id="KW-0554">One-carbon metabolism</keyword>
<dbReference type="CDD" id="cd01079">
    <property type="entry name" value="NAD_bind_m-THF_DH"/>
    <property type="match status" value="1"/>
</dbReference>
<dbReference type="GO" id="GO:0006164">
    <property type="term" value="P:purine nucleotide biosynthetic process"/>
    <property type="evidence" value="ECO:0007669"/>
    <property type="project" value="UniProtKB-KW"/>
</dbReference>
<evidence type="ECO:0000256" key="1">
    <source>
        <dbReference type="ARBA" id="ARBA00004123"/>
    </source>
</evidence>
<evidence type="ECO:0000256" key="13">
    <source>
        <dbReference type="ARBA" id="ARBA00074830"/>
    </source>
</evidence>
<dbReference type="FunFam" id="3.40.50.720:FF:000255">
    <property type="entry name" value="Methylenetetrahydrofolate dehydrogenase"/>
    <property type="match status" value="1"/>
</dbReference>
<evidence type="ECO:0000256" key="3">
    <source>
        <dbReference type="ARBA" id="ARBA00011738"/>
    </source>
</evidence>
<dbReference type="RefSeq" id="XP_003870168.1">
    <property type="nucleotide sequence ID" value="XM_003870119.1"/>
</dbReference>
<dbReference type="HOGENOM" id="CLU_031413_0_0_1"/>
<evidence type="ECO:0000259" key="14">
    <source>
        <dbReference type="Pfam" id="PF00763"/>
    </source>
</evidence>
<evidence type="ECO:0000256" key="5">
    <source>
        <dbReference type="ARBA" id="ARBA00022563"/>
    </source>
</evidence>
<evidence type="ECO:0000256" key="7">
    <source>
        <dbReference type="ARBA" id="ARBA00023002"/>
    </source>
</evidence>
<evidence type="ECO:0000313" key="17">
    <source>
        <dbReference type="Proteomes" id="UP000005018"/>
    </source>
</evidence>